<dbReference type="GeneID" id="94841089"/>
<dbReference type="InterPro" id="IPR018845">
    <property type="entry name" value="Initiator-bd"/>
</dbReference>
<evidence type="ECO:0000256" key="1">
    <source>
        <dbReference type="SAM" id="MobiDB-lite"/>
    </source>
</evidence>
<comment type="caution">
    <text evidence="3">The sequence shown here is derived from an EMBL/GenBank/DDBJ whole genome shotgun (WGS) entry which is preliminary data.</text>
</comment>
<feature type="compositionally biased region" description="Polar residues" evidence="1">
    <location>
        <begin position="1"/>
        <end position="15"/>
    </location>
</feature>
<evidence type="ECO:0000259" key="2">
    <source>
        <dbReference type="Pfam" id="PF10416"/>
    </source>
</evidence>
<name>A0A1J4K312_9EUKA</name>
<protein>
    <recommendedName>
        <fullName evidence="2">Initiator binding domain-containing protein</fullName>
    </recommendedName>
</protein>
<dbReference type="AlphaFoldDB" id="A0A1J4K312"/>
<organism evidence="3 4">
    <name type="scientific">Tritrichomonas foetus</name>
    <dbReference type="NCBI Taxonomy" id="1144522"/>
    <lineage>
        <taxon>Eukaryota</taxon>
        <taxon>Metamonada</taxon>
        <taxon>Parabasalia</taxon>
        <taxon>Tritrichomonadida</taxon>
        <taxon>Tritrichomonadidae</taxon>
        <taxon>Tritrichomonas</taxon>
    </lineage>
</organism>
<keyword evidence="4" id="KW-1185">Reference proteome</keyword>
<feature type="region of interest" description="Disordered" evidence="1">
    <location>
        <begin position="1"/>
        <end position="24"/>
    </location>
</feature>
<feature type="domain" description="Initiator binding" evidence="2">
    <location>
        <begin position="60"/>
        <end position="184"/>
    </location>
</feature>
<sequence length="370" mass="42003">MLDNSNSSSRIVPNLNSNQNNIQGYQNNQTDIEIQDSNYIDQTEETNNGRPLYWDLLSKSDQSAYLTLQNAFNSSAMKRNRGHRLETFGDILDTIRDFSEHKDVDDWRRFLVCGVCWMDNAIAINTRQLRLLISRCKSSINGSLQKLGYITNPSHSKSWNALFAQIPLLKDNFAEIRQWTIRVKPRISIPNHSIMPNNFQNTIHNMNITNFQKLNHFHGIHINNDIHFTRNNENQSVIHLQAFANSQKLIQNNFSSKQITLVPSVNQNYNTLQGRQPFVNQIPSSASKLSSRSQHVENISGLKGDFHDKKHQISEYSSSPDLSVVEALSDPPSSAVETMRGVEIASSKSLGAIPSIENLCKHLPIEPLPL</sequence>
<dbReference type="EMBL" id="MLAK01000814">
    <property type="protein sequence ID" value="OHT03885.1"/>
    <property type="molecule type" value="Genomic_DNA"/>
</dbReference>
<dbReference type="Pfam" id="PF10416">
    <property type="entry name" value="IBD"/>
    <property type="match status" value="1"/>
</dbReference>
<dbReference type="RefSeq" id="XP_068357021.1">
    <property type="nucleotide sequence ID" value="XM_068506385.1"/>
</dbReference>
<reference evidence="3" key="1">
    <citation type="submission" date="2016-10" db="EMBL/GenBank/DDBJ databases">
        <authorList>
            <person name="Benchimol M."/>
            <person name="Almeida L.G."/>
            <person name="Vasconcelos A.T."/>
            <person name="Perreira-Neves A."/>
            <person name="Rosa I.A."/>
            <person name="Tasca T."/>
            <person name="Bogo M.R."/>
            <person name="de Souza W."/>
        </authorList>
    </citation>
    <scope>NUCLEOTIDE SEQUENCE [LARGE SCALE GENOMIC DNA]</scope>
    <source>
        <strain evidence="3">K</strain>
    </source>
</reference>
<evidence type="ECO:0000313" key="3">
    <source>
        <dbReference type="EMBL" id="OHT03885.1"/>
    </source>
</evidence>
<proteinExistence type="predicted"/>
<dbReference type="Proteomes" id="UP000179807">
    <property type="component" value="Unassembled WGS sequence"/>
</dbReference>
<gene>
    <name evidence="3" type="ORF">TRFO_28787</name>
</gene>
<accession>A0A1J4K312</accession>
<evidence type="ECO:0000313" key="4">
    <source>
        <dbReference type="Proteomes" id="UP000179807"/>
    </source>
</evidence>
<dbReference type="VEuPathDB" id="TrichDB:TRFO_28787"/>